<evidence type="ECO:0000256" key="6">
    <source>
        <dbReference type="ARBA" id="ARBA00022989"/>
    </source>
</evidence>
<keyword evidence="4 9" id="KW-0808">Transferase</keyword>
<proteinExistence type="predicted"/>
<comment type="subcellular location">
    <subcellularLocation>
        <location evidence="1">Cell membrane</location>
        <topology evidence="1">Multi-pass membrane protein</topology>
    </subcellularLocation>
</comment>
<comment type="caution">
    <text evidence="9">The sequence shown here is derived from an EMBL/GenBank/DDBJ whole genome shotgun (WGS) entry which is preliminary data.</text>
</comment>
<sequence>MARYFRPNTETKTGAFIVKALISVLALYSLYLILLNFICAVSCKAVSYAGYAALALILFAFACFIAYKAEVSPAAFVLAVFVLGFLTKSIPAFLTDIKPVSDFDVFYQYALKLLNGGRSLEDMEYFRTWAYQTGPVIYYAALMKLFGTGLLTLKLANCFFMAGTNVFIYLIARKISNDYTARAVSLLYLLYPAPYFLAPVLTNQHFAACMFLSSIYVLLIERLNWAVKGILAGAVIAVGNTVRPIGIVIIAASIIWEIIEIIRSGKLLKTGSVIMLLLSYLLVSYGCSAAVKHADINSEGLANNFPLWKFVVGLNYEAKGQFSYEDEYEIYRIQDFNKRNKAAEQVIKQRLSVGIKKLAGLMNAKQIAMWAGSDTLSWGFYQQIDGQLVPSEEVKKIEPIILKSEKMYYIFIFILMLAGFCRSAWENKINHGVALLSLILLCYFGIHFFIEIQVRYRYFAMTIVFILAAKGCEAVFYSLREYRERYP</sequence>
<keyword evidence="3 9" id="KW-0328">Glycosyltransferase</keyword>
<dbReference type="InterPro" id="IPR050297">
    <property type="entry name" value="LipidA_mod_glycosyltrf_83"/>
</dbReference>
<dbReference type="PANTHER" id="PTHR33908:SF11">
    <property type="entry name" value="MEMBRANE PROTEIN"/>
    <property type="match status" value="1"/>
</dbReference>
<dbReference type="RefSeq" id="WP_110462585.1">
    <property type="nucleotide sequence ID" value="NZ_QKMR01000015.1"/>
</dbReference>
<evidence type="ECO:0000313" key="10">
    <source>
        <dbReference type="Proteomes" id="UP000248132"/>
    </source>
</evidence>
<keyword evidence="2" id="KW-1003">Cell membrane</keyword>
<feature type="transmembrane region" description="Helical" evidence="8">
    <location>
        <begin position="179"/>
        <end position="198"/>
    </location>
</feature>
<keyword evidence="10" id="KW-1185">Reference proteome</keyword>
<reference evidence="9 10" key="1">
    <citation type="submission" date="2018-06" db="EMBL/GenBank/DDBJ databases">
        <title>Genomic Encyclopedia of Type Strains, Phase I: the one thousand microbial genomes (KMG-I) project.</title>
        <authorList>
            <person name="Kyrpides N."/>
        </authorList>
    </citation>
    <scope>NUCLEOTIDE SEQUENCE [LARGE SCALE GENOMIC DNA]</scope>
    <source>
        <strain evidence="9 10">DSM 19573</strain>
    </source>
</reference>
<keyword evidence="7 8" id="KW-0472">Membrane</keyword>
<name>A0A318XMS8_9FIRM</name>
<dbReference type="GO" id="GO:0005886">
    <property type="term" value="C:plasma membrane"/>
    <property type="evidence" value="ECO:0007669"/>
    <property type="project" value="UniProtKB-SubCell"/>
</dbReference>
<organism evidence="9 10">
    <name type="scientific">Ruminiclostridium sufflavum DSM 19573</name>
    <dbReference type="NCBI Taxonomy" id="1121337"/>
    <lineage>
        <taxon>Bacteria</taxon>
        <taxon>Bacillati</taxon>
        <taxon>Bacillota</taxon>
        <taxon>Clostridia</taxon>
        <taxon>Eubacteriales</taxon>
        <taxon>Oscillospiraceae</taxon>
        <taxon>Ruminiclostridium</taxon>
    </lineage>
</organism>
<dbReference type="EMBL" id="QKMR01000015">
    <property type="protein sequence ID" value="PYG86949.1"/>
    <property type="molecule type" value="Genomic_DNA"/>
</dbReference>
<evidence type="ECO:0000313" key="9">
    <source>
        <dbReference type="EMBL" id="PYG86949.1"/>
    </source>
</evidence>
<evidence type="ECO:0000256" key="1">
    <source>
        <dbReference type="ARBA" id="ARBA00004651"/>
    </source>
</evidence>
<accession>A0A318XMS8</accession>
<evidence type="ECO:0000256" key="7">
    <source>
        <dbReference type="ARBA" id="ARBA00023136"/>
    </source>
</evidence>
<gene>
    <name evidence="9" type="ORF">LY28_02571</name>
</gene>
<evidence type="ECO:0000256" key="4">
    <source>
        <dbReference type="ARBA" id="ARBA00022679"/>
    </source>
</evidence>
<feature type="transmembrane region" description="Helical" evidence="8">
    <location>
        <begin position="230"/>
        <end position="259"/>
    </location>
</feature>
<dbReference type="PANTHER" id="PTHR33908">
    <property type="entry name" value="MANNOSYLTRANSFERASE YKCB-RELATED"/>
    <property type="match status" value="1"/>
</dbReference>
<keyword evidence="5 8" id="KW-0812">Transmembrane</keyword>
<feature type="transmembrane region" description="Helical" evidence="8">
    <location>
        <begin position="48"/>
        <end position="67"/>
    </location>
</feature>
<evidence type="ECO:0000256" key="8">
    <source>
        <dbReference type="SAM" id="Phobius"/>
    </source>
</evidence>
<feature type="transmembrane region" description="Helical" evidence="8">
    <location>
        <begin position="151"/>
        <end position="172"/>
    </location>
</feature>
<dbReference type="GO" id="GO:0016763">
    <property type="term" value="F:pentosyltransferase activity"/>
    <property type="evidence" value="ECO:0007669"/>
    <property type="project" value="TreeGrafter"/>
</dbReference>
<feature type="transmembrane region" description="Helical" evidence="8">
    <location>
        <begin position="407"/>
        <end position="425"/>
    </location>
</feature>
<feature type="transmembrane region" description="Helical" evidence="8">
    <location>
        <begin position="74"/>
        <end position="94"/>
    </location>
</feature>
<feature type="transmembrane region" description="Helical" evidence="8">
    <location>
        <begin position="20"/>
        <end position="42"/>
    </location>
</feature>
<dbReference type="GO" id="GO:0009103">
    <property type="term" value="P:lipopolysaccharide biosynthetic process"/>
    <property type="evidence" value="ECO:0007669"/>
    <property type="project" value="UniProtKB-ARBA"/>
</dbReference>
<evidence type="ECO:0000256" key="2">
    <source>
        <dbReference type="ARBA" id="ARBA00022475"/>
    </source>
</evidence>
<evidence type="ECO:0000256" key="5">
    <source>
        <dbReference type="ARBA" id="ARBA00022692"/>
    </source>
</evidence>
<feature type="transmembrane region" description="Helical" evidence="8">
    <location>
        <begin position="457"/>
        <end position="479"/>
    </location>
</feature>
<keyword evidence="6 8" id="KW-1133">Transmembrane helix</keyword>
<dbReference type="OrthoDB" id="2787520at2"/>
<feature type="transmembrane region" description="Helical" evidence="8">
    <location>
        <begin position="271"/>
        <end position="291"/>
    </location>
</feature>
<dbReference type="Proteomes" id="UP000248132">
    <property type="component" value="Unassembled WGS sequence"/>
</dbReference>
<feature type="transmembrane region" description="Helical" evidence="8">
    <location>
        <begin position="431"/>
        <end position="450"/>
    </location>
</feature>
<dbReference type="AlphaFoldDB" id="A0A318XMS8"/>
<evidence type="ECO:0000256" key="3">
    <source>
        <dbReference type="ARBA" id="ARBA00022676"/>
    </source>
</evidence>
<protein>
    <submittedName>
        <fullName evidence="9">Dolichyl-phosphate-mannose-protein mannosyltransferase</fullName>
    </submittedName>
</protein>